<name>A0A1D3D8I7_9EIME</name>
<evidence type="ECO:0000313" key="3">
    <source>
        <dbReference type="Proteomes" id="UP000095192"/>
    </source>
</evidence>
<dbReference type="EMBL" id="JROU02000288">
    <property type="protein sequence ID" value="OEH79748.1"/>
    <property type="molecule type" value="Genomic_DNA"/>
</dbReference>
<gene>
    <name evidence="2" type="ORF">cyc_02380</name>
</gene>
<feature type="region of interest" description="Disordered" evidence="1">
    <location>
        <begin position="297"/>
        <end position="328"/>
    </location>
</feature>
<feature type="compositionally biased region" description="Polar residues" evidence="1">
    <location>
        <begin position="299"/>
        <end position="308"/>
    </location>
</feature>
<sequence length="450" mass="49317">MSDVVVSRAVLNRLRAPDELALAQRIFKSAAATAESLKTATKFAFDYRAQSACLDVAPARQAFLEAVSLSAPGAKYAIASKEAEGSPPIYLNKKAALAASALREVRSDFKRCNALYADGQLLPVSVFMAALQLPPYERIQRHFFYFTPVLIKLRDELVKEYLRIKRAIILQPRAAGSCNAFIQNSVPDSGRGTAEQRKHWVAKLCQEKEHHAVVALQSLVSTVAAAEAILKSCKKQLILAEPSASKQRFCTFRALKAFCSSIMALANNLFPLESSCLFLEASILVLAAAIVDAARDPAGTQSHESPPQRNRAEGVGKQGESQQRTRKNDAPYGIGVWSALHLAALTEVANLEEEDIVVYRARQTTVNAAHHVLVCFFELLWQVWDSRVCLTQVDPELTTSCPSLVTALRNFSRAYATFRPPACCQNCEVPATCLTDNCLGGDCEKIVWKG</sequence>
<dbReference type="VEuPathDB" id="ToxoDB:cyc_02380"/>
<protein>
    <submittedName>
        <fullName evidence="2">Uncharacterized protein</fullName>
    </submittedName>
</protein>
<evidence type="ECO:0000256" key="1">
    <source>
        <dbReference type="SAM" id="MobiDB-lite"/>
    </source>
</evidence>
<dbReference type="VEuPathDB" id="ToxoDB:LOC34619242"/>
<keyword evidence="3" id="KW-1185">Reference proteome</keyword>
<comment type="caution">
    <text evidence="2">The sequence shown here is derived from an EMBL/GenBank/DDBJ whole genome shotgun (WGS) entry which is preliminary data.</text>
</comment>
<accession>A0A1D3D8I7</accession>
<dbReference type="AlphaFoldDB" id="A0A1D3D8I7"/>
<proteinExistence type="predicted"/>
<evidence type="ECO:0000313" key="2">
    <source>
        <dbReference type="EMBL" id="OEH79748.1"/>
    </source>
</evidence>
<dbReference type="InParanoid" id="A0A1D3D8I7"/>
<dbReference type="Proteomes" id="UP000095192">
    <property type="component" value="Unassembled WGS sequence"/>
</dbReference>
<reference evidence="2 3" key="1">
    <citation type="journal article" date="2016" name="BMC Genomics">
        <title>Comparative genomics reveals Cyclospora cayetanensis possesses coccidia-like metabolism and invasion components but unique surface antigens.</title>
        <authorList>
            <person name="Liu S."/>
            <person name="Wang L."/>
            <person name="Zheng H."/>
            <person name="Xu Z."/>
            <person name="Roellig D.M."/>
            <person name="Li N."/>
            <person name="Frace M.A."/>
            <person name="Tang K."/>
            <person name="Arrowood M.J."/>
            <person name="Moss D.M."/>
            <person name="Zhang L."/>
            <person name="Feng Y."/>
            <person name="Xiao L."/>
        </authorList>
    </citation>
    <scope>NUCLEOTIDE SEQUENCE [LARGE SCALE GENOMIC DNA]</scope>
    <source>
        <strain evidence="2 3">CHN_HEN01</strain>
    </source>
</reference>
<organism evidence="2 3">
    <name type="scientific">Cyclospora cayetanensis</name>
    <dbReference type="NCBI Taxonomy" id="88456"/>
    <lineage>
        <taxon>Eukaryota</taxon>
        <taxon>Sar</taxon>
        <taxon>Alveolata</taxon>
        <taxon>Apicomplexa</taxon>
        <taxon>Conoidasida</taxon>
        <taxon>Coccidia</taxon>
        <taxon>Eucoccidiorida</taxon>
        <taxon>Eimeriorina</taxon>
        <taxon>Eimeriidae</taxon>
        <taxon>Cyclospora</taxon>
    </lineage>
</organism>